<evidence type="ECO:0000256" key="1">
    <source>
        <dbReference type="SAM" id="MobiDB-lite"/>
    </source>
</evidence>
<organism evidence="3">
    <name type="scientific">Melampsora larici-populina (strain 98AG31 / pathotype 3-4-7)</name>
    <name type="common">Poplar leaf rust fungus</name>
    <dbReference type="NCBI Taxonomy" id="747676"/>
    <lineage>
        <taxon>Eukaryota</taxon>
        <taxon>Fungi</taxon>
        <taxon>Dikarya</taxon>
        <taxon>Basidiomycota</taxon>
        <taxon>Pucciniomycotina</taxon>
        <taxon>Pucciniomycetes</taxon>
        <taxon>Pucciniales</taxon>
        <taxon>Melampsoraceae</taxon>
        <taxon>Melampsora</taxon>
    </lineage>
</organism>
<dbReference type="InParanoid" id="F4S6S4"/>
<gene>
    <name evidence="2" type="ORF">MELLADRAFT_112529</name>
</gene>
<dbReference type="KEGG" id="mlr:MELLADRAFT_112529"/>
<feature type="region of interest" description="Disordered" evidence="1">
    <location>
        <begin position="243"/>
        <end position="270"/>
    </location>
</feature>
<dbReference type="RefSeq" id="XP_007417120.1">
    <property type="nucleotide sequence ID" value="XM_007417058.1"/>
</dbReference>
<reference evidence="3" key="1">
    <citation type="journal article" date="2011" name="Proc. Natl. Acad. Sci. U.S.A.">
        <title>Obligate biotrophy features unraveled by the genomic analysis of rust fungi.</title>
        <authorList>
            <person name="Duplessis S."/>
            <person name="Cuomo C.A."/>
            <person name="Lin Y.-C."/>
            <person name="Aerts A."/>
            <person name="Tisserant E."/>
            <person name="Veneault-Fourrey C."/>
            <person name="Joly D.L."/>
            <person name="Hacquard S."/>
            <person name="Amselem J."/>
            <person name="Cantarel B.L."/>
            <person name="Chiu R."/>
            <person name="Coutinho P.M."/>
            <person name="Feau N."/>
            <person name="Field M."/>
            <person name="Frey P."/>
            <person name="Gelhaye E."/>
            <person name="Goldberg J."/>
            <person name="Grabherr M.G."/>
            <person name="Kodira C.D."/>
            <person name="Kohler A."/>
            <person name="Kuees U."/>
            <person name="Lindquist E.A."/>
            <person name="Lucas S.M."/>
            <person name="Mago R."/>
            <person name="Mauceli E."/>
            <person name="Morin E."/>
            <person name="Murat C."/>
            <person name="Pangilinan J.L."/>
            <person name="Park R."/>
            <person name="Pearson M."/>
            <person name="Quesneville H."/>
            <person name="Rouhier N."/>
            <person name="Sakthikumar S."/>
            <person name="Salamov A.A."/>
            <person name="Schmutz J."/>
            <person name="Selles B."/>
            <person name="Shapiro H."/>
            <person name="Tanguay P."/>
            <person name="Tuskan G.A."/>
            <person name="Henrissat B."/>
            <person name="Van de Peer Y."/>
            <person name="Rouze P."/>
            <person name="Ellis J.G."/>
            <person name="Dodds P.N."/>
            <person name="Schein J.E."/>
            <person name="Zhong S."/>
            <person name="Hamelin R.C."/>
            <person name="Grigoriev I.V."/>
            <person name="Szabo L.J."/>
            <person name="Martin F."/>
        </authorList>
    </citation>
    <scope>NUCLEOTIDE SEQUENCE [LARGE SCALE GENOMIC DNA]</scope>
    <source>
        <strain evidence="3">98AG31 / pathotype 3-4-7</strain>
    </source>
</reference>
<name>F4S6S4_MELLP</name>
<feature type="compositionally biased region" description="Low complexity" evidence="1">
    <location>
        <begin position="253"/>
        <end position="268"/>
    </location>
</feature>
<dbReference type="AlphaFoldDB" id="F4S6S4"/>
<evidence type="ECO:0000313" key="2">
    <source>
        <dbReference type="EMBL" id="EGF99667.1"/>
    </source>
</evidence>
<dbReference type="EMBL" id="GL883156">
    <property type="protein sequence ID" value="EGF99667.1"/>
    <property type="molecule type" value="Genomic_DNA"/>
</dbReference>
<evidence type="ECO:0000313" key="3">
    <source>
        <dbReference type="Proteomes" id="UP000001072"/>
    </source>
</evidence>
<sequence>MALSTTNSSPSKDDIIGFSRTGTWAYKTYIQRKTEKKKALWLVAASTVHRRLCQLAGPSFRSSKVSPEEDSKVVALIDIVSPEEDCKAFPLIAIKSMSVRLLIYNLVFPDIPTPTTMTSNTRRSHSEIYSPAIINTDITTTGTSNTASTSDLSAFTNHSSVACIGSHKFGADKVEGPRKRLIGSEQTIETRPAKRLMTLSTATTAGQIRPPSQVRYIGASKRAQSIMTGTKNHIEGPQITLPSPLFASTHNQTSNTADSNSNNTSGHNNHARTHVDQAFEHQSTVVPVPEHPNCNCHQMMGSLLLEIHGHLDRIAGLLSHFQA</sequence>
<accession>F4S6S4</accession>
<dbReference type="VEuPathDB" id="FungiDB:MELLADRAFT_112529"/>
<dbReference type="GeneID" id="18924713"/>
<protein>
    <submittedName>
        <fullName evidence="2">Uncharacterized protein</fullName>
    </submittedName>
</protein>
<proteinExistence type="predicted"/>
<keyword evidence="3" id="KW-1185">Reference proteome</keyword>
<dbReference type="Proteomes" id="UP000001072">
    <property type="component" value="Unassembled WGS sequence"/>
</dbReference>
<dbReference type="HOGENOM" id="CLU_860745_0_0_1"/>